<proteinExistence type="predicted"/>
<dbReference type="EMBL" id="JAIWYP010000012">
    <property type="protein sequence ID" value="KAH3731034.1"/>
    <property type="molecule type" value="Genomic_DNA"/>
</dbReference>
<comment type="caution">
    <text evidence="1">The sequence shown here is derived from an EMBL/GenBank/DDBJ whole genome shotgun (WGS) entry which is preliminary data.</text>
</comment>
<keyword evidence="2" id="KW-1185">Reference proteome</keyword>
<reference evidence="1" key="2">
    <citation type="submission" date="2020-11" db="EMBL/GenBank/DDBJ databases">
        <authorList>
            <person name="McCartney M.A."/>
            <person name="Auch B."/>
            <person name="Kono T."/>
            <person name="Mallez S."/>
            <person name="Becker A."/>
            <person name="Gohl D.M."/>
            <person name="Silverstein K.A.T."/>
            <person name="Koren S."/>
            <person name="Bechman K.B."/>
            <person name="Herman A."/>
            <person name="Abrahante J.E."/>
            <person name="Garbe J."/>
        </authorList>
    </citation>
    <scope>NUCLEOTIDE SEQUENCE</scope>
    <source>
        <strain evidence="1">Duluth1</strain>
        <tissue evidence="1">Whole animal</tissue>
    </source>
</reference>
<dbReference type="AlphaFoldDB" id="A0A9D4HTT2"/>
<protein>
    <submittedName>
        <fullName evidence="1">Uncharacterized protein</fullName>
    </submittedName>
</protein>
<organism evidence="1 2">
    <name type="scientific">Dreissena polymorpha</name>
    <name type="common">Zebra mussel</name>
    <name type="synonym">Mytilus polymorpha</name>
    <dbReference type="NCBI Taxonomy" id="45954"/>
    <lineage>
        <taxon>Eukaryota</taxon>
        <taxon>Metazoa</taxon>
        <taxon>Spiralia</taxon>
        <taxon>Lophotrochozoa</taxon>
        <taxon>Mollusca</taxon>
        <taxon>Bivalvia</taxon>
        <taxon>Autobranchia</taxon>
        <taxon>Heteroconchia</taxon>
        <taxon>Euheterodonta</taxon>
        <taxon>Imparidentia</taxon>
        <taxon>Neoheterodontei</taxon>
        <taxon>Myida</taxon>
        <taxon>Dreissenoidea</taxon>
        <taxon>Dreissenidae</taxon>
        <taxon>Dreissena</taxon>
    </lineage>
</organism>
<evidence type="ECO:0000313" key="1">
    <source>
        <dbReference type="EMBL" id="KAH3731034.1"/>
    </source>
</evidence>
<accession>A0A9D4HTT2</accession>
<reference evidence="1" key="1">
    <citation type="journal article" date="2019" name="bioRxiv">
        <title>The Genome of the Zebra Mussel, Dreissena polymorpha: A Resource for Invasive Species Research.</title>
        <authorList>
            <person name="McCartney M.A."/>
            <person name="Auch B."/>
            <person name="Kono T."/>
            <person name="Mallez S."/>
            <person name="Zhang Y."/>
            <person name="Obille A."/>
            <person name="Becker A."/>
            <person name="Abrahante J.E."/>
            <person name="Garbe J."/>
            <person name="Badalamenti J.P."/>
            <person name="Herman A."/>
            <person name="Mangelson H."/>
            <person name="Liachko I."/>
            <person name="Sullivan S."/>
            <person name="Sone E.D."/>
            <person name="Koren S."/>
            <person name="Silverstein K.A.T."/>
            <person name="Beckman K.B."/>
            <person name="Gohl D.M."/>
        </authorList>
    </citation>
    <scope>NUCLEOTIDE SEQUENCE</scope>
    <source>
        <strain evidence="1">Duluth1</strain>
        <tissue evidence="1">Whole animal</tissue>
    </source>
</reference>
<sequence length="96" mass="11609">MRRYGNRLHQYNAGNVILHQYILLQGIVCSAFDNILLPAVCSWGRESQYYSTTLSTVRLHLPFDYYYFYNIYRSTTTTTDVIYLDYYLIHLPFYYY</sequence>
<evidence type="ECO:0000313" key="2">
    <source>
        <dbReference type="Proteomes" id="UP000828390"/>
    </source>
</evidence>
<name>A0A9D4HTT2_DREPO</name>
<gene>
    <name evidence="1" type="ORF">DPMN_057039</name>
</gene>
<dbReference type="Proteomes" id="UP000828390">
    <property type="component" value="Unassembled WGS sequence"/>
</dbReference>